<feature type="compositionally biased region" description="Acidic residues" evidence="1">
    <location>
        <begin position="26"/>
        <end position="35"/>
    </location>
</feature>
<reference evidence="2" key="1">
    <citation type="submission" date="2021-01" db="EMBL/GenBank/DDBJ databases">
        <authorList>
            <person name="Corre E."/>
            <person name="Pelletier E."/>
            <person name="Niang G."/>
            <person name="Scheremetjew M."/>
            <person name="Finn R."/>
            <person name="Kale V."/>
            <person name="Holt S."/>
            <person name="Cochrane G."/>
            <person name="Meng A."/>
            <person name="Brown T."/>
            <person name="Cohen L."/>
        </authorList>
    </citation>
    <scope>NUCLEOTIDE SEQUENCE</scope>
    <source>
        <strain evidence="2">SAG 11-49</strain>
    </source>
</reference>
<accession>A0A7S0RPL4</accession>
<proteinExistence type="predicted"/>
<evidence type="ECO:0000256" key="1">
    <source>
        <dbReference type="SAM" id="MobiDB-lite"/>
    </source>
</evidence>
<feature type="region of interest" description="Disordered" evidence="1">
    <location>
        <begin position="1"/>
        <end position="35"/>
    </location>
</feature>
<evidence type="ECO:0000313" key="2">
    <source>
        <dbReference type="EMBL" id="CAD8683469.1"/>
    </source>
</evidence>
<organism evidence="2">
    <name type="scientific">Chlamydomonas leiostraca</name>
    <dbReference type="NCBI Taxonomy" id="1034604"/>
    <lineage>
        <taxon>Eukaryota</taxon>
        <taxon>Viridiplantae</taxon>
        <taxon>Chlorophyta</taxon>
        <taxon>core chlorophytes</taxon>
        <taxon>Chlorophyceae</taxon>
        <taxon>CS clade</taxon>
        <taxon>Chlamydomonadales</taxon>
        <taxon>Chlamydomonadaceae</taxon>
        <taxon>Chlamydomonas</taxon>
    </lineage>
</organism>
<protein>
    <submittedName>
        <fullName evidence="2">Uncharacterized protein</fullName>
    </submittedName>
</protein>
<dbReference type="AlphaFoldDB" id="A0A7S0RPL4"/>
<name>A0A7S0RPL4_9CHLO</name>
<dbReference type="EMBL" id="HBFB01019978">
    <property type="protein sequence ID" value="CAD8683469.1"/>
    <property type="molecule type" value="Transcribed_RNA"/>
</dbReference>
<gene>
    <name evidence="2" type="ORF">CLEI1391_LOCUS11243</name>
</gene>
<sequence>MEPLLEGGTDPTAVPATRRARVAGGEGDEDSGSDMEDMALAKFGGLAVSAGPSTSALSAQGGRGVVKAKDGADFLANHRTFKGMDAPVAGAEYKAPAAAVEGLAGRAAVYSQEPTKGDGK</sequence>